<evidence type="ECO:0000256" key="2">
    <source>
        <dbReference type="ARBA" id="ARBA00012438"/>
    </source>
</evidence>
<evidence type="ECO:0000256" key="8">
    <source>
        <dbReference type="ARBA" id="ARBA00023012"/>
    </source>
</evidence>
<dbReference type="SUPFAM" id="SSF47384">
    <property type="entry name" value="Homodimeric domain of signal transducing histidine kinase"/>
    <property type="match status" value="1"/>
</dbReference>
<keyword evidence="14" id="KW-1185">Reference proteome</keyword>
<keyword evidence="4" id="KW-0808">Transferase</keyword>
<evidence type="ECO:0000259" key="12">
    <source>
        <dbReference type="PROSITE" id="PS50113"/>
    </source>
</evidence>
<keyword evidence="3" id="KW-0597">Phosphoprotein</keyword>
<evidence type="ECO:0000256" key="6">
    <source>
        <dbReference type="ARBA" id="ARBA00022777"/>
    </source>
</evidence>
<dbReference type="EC" id="2.7.13.3" evidence="2"/>
<evidence type="ECO:0000313" key="13">
    <source>
        <dbReference type="EMBL" id="MFA9461343.1"/>
    </source>
</evidence>
<dbReference type="PROSITE" id="PS50112">
    <property type="entry name" value="PAS"/>
    <property type="match status" value="2"/>
</dbReference>
<evidence type="ECO:0000256" key="9">
    <source>
        <dbReference type="SAM" id="MobiDB-lite"/>
    </source>
</evidence>
<dbReference type="RefSeq" id="WP_373656132.1">
    <property type="nucleotide sequence ID" value="NZ_JBGUAW010000007.1"/>
</dbReference>
<organism evidence="13 14">
    <name type="scientific">Thiohalorhabdus methylotrophus</name>
    <dbReference type="NCBI Taxonomy" id="3242694"/>
    <lineage>
        <taxon>Bacteria</taxon>
        <taxon>Pseudomonadati</taxon>
        <taxon>Pseudomonadota</taxon>
        <taxon>Gammaproteobacteria</taxon>
        <taxon>Thiohalorhabdales</taxon>
        <taxon>Thiohalorhabdaceae</taxon>
        <taxon>Thiohalorhabdus</taxon>
    </lineage>
</organism>
<evidence type="ECO:0000256" key="4">
    <source>
        <dbReference type="ARBA" id="ARBA00022679"/>
    </source>
</evidence>
<protein>
    <recommendedName>
        <fullName evidence="2">histidine kinase</fullName>
        <ecNumber evidence="2">2.7.13.3</ecNumber>
    </recommendedName>
</protein>
<dbReference type="InterPro" id="IPR003594">
    <property type="entry name" value="HATPase_dom"/>
</dbReference>
<keyword evidence="8" id="KW-0902">Two-component regulatory system</keyword>
<dbReference type="PROSITE" id="PS50113">
    <property type="entry name" value="PAC"/>
    <property type="match status" value="1"/>
</dbReference>
<dbReference type="InterPro" id="IPR005467">
    <property type="entry name" value="His_kinase_dom"/>
</dbReference>
<dbReference type="InterPro" id="IPR000700">
    <property type="entry name" value="PAS-assoc_C"/>
</dbReference>
<dbReference type="Gene3D" id="3.30.450.40">
    <property type="match status" value="1"/>
</dbReference>
<dbReference type="SMART" id="SM00387">
    <property type="entry name" value="HATPase_c"/>
    <property type="match status" value="1"/>
</dbReference>
<comment type="catalytic activity">
    <reaction evidence="1">
        <text>ATP + protein L-histidine = ADP + protein N-phospho-L-histidine.</text>
        <dbReference type="EC" id="2.7.13.3"/>
    </reaction>
</comment>
<dbReference type="Proteomes" id="UP001575181">
    <property type="component" value="Unassembled WGS sequence"/>
</dbReference>
<dbReference type="PRINTS" id="PR00344">
    <property type="entry name" value="BCTRLSENSOR"/>
</dbReference>
<dbReference type="Pfam" id="PF08448">
    <property type="entry name" value="PAS_4"/>
    <property type="match status" value="1"/>
</dbReference>
<dbReference type="Gene3D" id="3.30.565.10">
    <property type="entry name" value="Histidine kinase-like ATPase, C-terminal domain"/>
    <property type="match status" value="1"/>
</dbReference>
<feature type="domain" description="Histidine kinase" evidence="10">
    <location>
        <begin position="487"/>
        <end position="705"/>
    </location>
</feature>
<accession>A0ABV4TVS6</accession>
<dbReference type="CDD" id="cd00082">
    <property type="entry name" value="HisKA"/>
    <property type="match status" value="1"/>
</dbReference>
<dbReference type="CDD" id="cd00130">
    <property type="entry name" value="PAS"/>
    <property type="match status" value="2"/>
</dbReference>
<dbReference type="SUPFAM" id="SSF55785">
    <property type="entry name" value="PYP-like sensor domain (PAS domain)"/>
    <property type="match status" value="2"/>
</dbReference>
<dbReference type="Pfam" id="PF00989">
    <property type="entry name" value="PAS"/>
    <property type="match status" value="1"/>
</dbReference>
<evidence type="ECO:0000256" key="7">
    <source>
        <dbReference type="ARBA" id="ARBA00022840"/>
    </source>
</evidence>
<name>A0ABV4TVS6_9GAMM</name>
<evidence type="ECO:0000256" key="1">
    <source>
        <dbReference type="ARBA" id="ARBA00000085"/>
    </source>
</evidence>
<evidence type="ECO:0000256" key="3">
    <source>
        <dbReference type="ARBA" id="ARBA00022553"/>
    </source>
</evidence>
<sequence>MTNRLDESEGNTIPVNGPPVPALRKPEEDEAEGGHSVHGPEALVELYADFYESAPVAYFTCDRTGKVYSVNRAGCDLLDRNREQLLGRSLQDFLLGSEKPELEGFLGELFAGIGRASLEVHLKPGDGRDATVALEGAISRARPGGQELALLTGWDISRKREAEQLQHRADRALRALNAANQAMRWAPDEHTLLQEICHFLVRGAGYALAWIGEPARMDEQGIRVLASADLDGCLERIQDPIAWGFLPHGRGPFGQALETGKPALVANVALTPQFALWGEQAAGRGFQSVLAVPLRDEDRVLGVLCIYADEAEAFDAYELNLLCRLADETANAMVSFRARQAQYQAERERDRLVELLNATPDAVTIADSLGEILYANPGAFRMVGRSPGCESDRALLGDFLAPASAERLQQEVFPEARKAGLWMGEMTLRHAKGRDIPVAMVAVAHKDDAGQVERFSVMAHDLSQFKSQQAELERTRRLVTLGELGSVLAHQLNQPLATAMNFAQGALQRLESQDEAGSIQYGLEQILDYVRQAGEIVWGVRHFLRSGEPKARPTELNQLIRRLTPDHLQDGMHSFRLDLDLDPGLPHVKADPILLQECFSNLIQNAVDAMEAAEEEGEEQGVVTVRTRRHSDQMVEVQVADQGRGLPQDLQEDLVQPLFTTKSGGMGLGISICRSIVESHNGYFWAAPNSPEPGTTFHLTLPVCQEQKNCEEGPDGPGQGDTNRLRR</sequence>
<dbReference type="InterPro" id="IPR036890">
    <property type="entry name" value="HATPase_C_sf"/>
</dbReference>
<dbReference type="SMART" id="SM00065">
    <property type="entry name" value="GAF"/>
    <property type="match status" value="1"/>
</dbReference>
<feature type="domain" description="PAS" evidence="11">
    <location>
        <begin position="43"/>
        <end position="94"/>
    </location>
</feature>
<dbReference type="PANTHER" id="PTHR43065">
    <property type="entry name" value="SENSOR HISTIDINE KINASE"/>
    <property type="match status" value="1"/>
</dbReference>
<keyword evidence="5" id="KW-0547">Nucleotide-binding</keyword>
<feature type="domain" description="PAC" evidence="12">
    <location>
        <begin position="422"/>
        <end position="474"/>
    </location>
</feature>
<dbReference type="InterPro" id="IPR003661">
    <property type="entry name" value="HisK_dim/P_dom"/>
</dbReference>
<dbReference type="InterPro" id="IPR035965">
    <property type="entry name" value="PAS-like_dom_sf"/>
</dbReference>
<dbReference type="SUPFAM" id="SSF55874">
    <property type="entry name" value="ATPase domain of HSP90 chaperone/DNA topoisomerase II/histidine kinase"/>
    <property type="match status" value="1"/>
</dbReference>
<feature type="domain" description="PAS" evidence="11">
    <location>
        <begin position="348"/>
        <end position="420"/>
    </location>
</feature>
<dbReference type="PROSITE" id="PS50109">
    <property type="entry name" value="HIS_KIN"/>
    <property type="match status" value="1"/>
</dbReference>
<dbReference type="InterPro" id="IPR029016">
    <property type="entry name" value="GAF-like_dom_sf"/>
</dbReference>
<dbReference type="SUPFAM" id="SSF55781">
    <property type="entry name" value="GAF domain-like"/>
    <property type="match status" value="1"/>
</dbReference>
<proteinExistence type="predicted"/>
<dbReference type="Pfam" id="PF02518">
    <property type="entry name" value="HATPase_c"/>
    <property type="match status" value="1"/>
</dbReference>
<keyword evidence="6" id="KW-0418">Kinase</keyword>
<feature type="region of interest" description="Disordered" evidence="9">
    <location>
        <begin position="1"/>
        <end position="36"/>
    </location>
</feature>
<comment type="caution">
    <text evidence="13">The sequence shown here is derived from an EMBL/GenBank/DDBJ whole genome shotgun (WGS) entry which is preliminary data.</text>
</comment>
<reference evidence="13 14" key="1">
    <citation type="submission" date="2024-08" db="EMBL/GenBank/DDBJ databases">
        <title>Whole-genome sequencing of halo(alkali)philic microorganisms from hypersaline lakes.</title>
        <authorList>
            <person name="Sorokin D.Y."/>
            <person name="Merkel A.Y."/>
            <person name="Messina E."/>
            <person name="Yakimov M."/>
        </authorList>
    </citation>
    <scope>NUCLEOTIDE SEQUENCE [LARGE SCALE GENOMIC DNA]</scope>
    <source>
        <strain evidence="13 14">Cl-TMA</strain>
    </source>
</reference>
<evidence type="ECO:0000313" key="14">
    <source>
        <dbReference type="Proteomes" id="UP001575181"/>
    </source>
</evidence>
<dbReference type="InterPro" id="IPR000014">
    <property type="entry name" value="PAS"/>
</dbReference>
<dbReference type="InterPro" id="IPR013767">
    <property type="entry name" value="PAS_fold"/>
</dbReference>
<dbReference type="InterPro" id="IPR013656">
    <property type="entry name" value="PAS_4"/>
</dbReference>
<dbReference type="NCBIfam" id="TIGR00229">
    <property type="entry name" value="sensory_box"/>
    <property type="match status" value="2"/>
</dbReference>
<dbReference type="Gene3D" id="1.10.287.130">
    <property type="match status" value="1"/>
</dbReference>
<feature type="region of interest" description="Disordered" evidence="9">
    <location>
        <begin position="708"/>
        <end position="727"/>
    </location>
</feature>
<dbReference type="EMBL" id="JBGUAW010000007">
    <property type="protein sequence ID" value="MFA9461343.1"/>
    <property type="molecule type" value="Genomic_DNA"/>
</dbReference>
<dbReference type="SMART" id="SM00091">
    <property type="entry name" value="PAS"/>
    <property type="match status" value="2"/>
</dbReference>
<dbReference type="InterPro" id="IPR004358">
    <property type="entry name" value="Sig_transdc_His_kin-like_C"/>
</dbReference>
<dbReference type="GO" id="GO:0005524">
    <property type="term" value="F:ATP binding"/>
    <property type="evidence" value="ECO:0007669"/>
    <property type="project" value="UniProtKB-KW"/>
</dbReference>
<evidence type="ECO:0000259" key="11">
    <source>
        <dbReference type="PROSITE" id="PS50112"/>
    </source>
</evidence>
<gene>
    <name evidence="13" type="ORF">ACERLL_10945</name>
</gene>
<dbReference type="Pfam" id="PF13185">
    <property type="entry name" value="GAF_2"/>
    <property type="match status" value="1"/>
</dbReference>
<dbReference type="InterPro" id="IPR003018">
    <property type="entry name" value="GAF"/>
</dbReference>
<feature type="compositionally biased region" description="Basic and acidic residues" evidence="9">
    <location>
        <begin position="24"/>
        <end position="35"/>
    </location>
</feature>
<dbReference type="PANTHER" id="PTHR43065:SF10">
    <property type="entry name" value="PEROXIDE STRESS-ACTIVATED HISTIDINE KINASE MAK3"/>
    <property type="match status" value="1"/>
</dbReference>
<evidence type="ECO:0000256" key="5">
    <source>
        <dbReference type="ARBA" id="ARBA00022741"/>
    </source>
</evidence>
<evidence type="ECO:0000259" key="10">
    <source>
        <dbReference type="PROSITE" id="PS50109"/>
    </source>
</evidence>
<keyword evidence="7 13" id="KW-0067">ATP-binding</keyword>
<dbReference type="InterPro" id="IPR036097">
    <property type="entry name" value="HisK_dim/P_sf"/>
</dbReference>
<dbReference type="Gene3D" id="3.30.450.20">
    <property type="entry name" value="PAS domain"/>
    <property type="match status" value="2"/>
</dbReference>